<evidence type="ECO:0000256" key="7">
    <source>
        <dbReference type="RuleBase" id="RU000480"/>
    </source>
</evidence>
<evidence type="ECO:0000256" key="3">
    <source>
        <dbReference type="ARBA" id="ARBA00011738"/>
    </source>
</evidence>
<dbReference type="GO" id="GO:0030170">
    <property type="term" value="F:pyridoxal phosphate binding"/>
    <property type="evidence" value="ECO:0007669"/>
    <property type="project" value="InterPro"/>
</dbReference>
<name>A0AAN6F0C5_EXODE</name>
<dbReference type="PRINTS" id="PR00799">
    <property type="entry name" value="TRANSAMINASE"/>
</dbReference>
<dbReference type="Gene3D" id="3.40.640.10">
    <property type="entry name" value="Type I PLP-dependent aspartate aminotransferase-like (Major domain)"/>
    <property type="match status" value="1"/>
</dbReference>
<evidence type="ECO:0000259" key="8">
    <source>
        <dbReference type="Pfam" id="PF00155"/>
    </source>
</evidence>
<dbReference type="CDD" id="cd00609">
    <property type="entry name" value="AAT_like"/>
    <property type="match status" value="1"/>
</dbReference>
<dbReference type="FunFam" id="3.90.1150.10:FF:000001">
    <property type="entry name" value="Aspartate aminotransferase"/>
    <property type="match status" value="1"/>
</dbReference>
<comment type="cofactor">
    <cofactor evidence="1">
        <name>pyridoxal 5'-phosphate</name>
        <dbReference type="ChEBI" id="CHEBI:597326"/>
    </cofactor>
</comment>
<organism evidence="9 10">
    <name type="scientific">Exophiala dermatitidis</name>
    <name type="common">Black yeast-like fungus</name>
    <name type="synonym">Wangiella dermatitidis</name>
    <dbReference type="NCBI Taxonomy" id="5970"/>
    <lineage>
        <taxon>Eukaryota</taxon>
        <taxon>Fungi</taxon>
        <taxon>Dikarya</taxon>
        <taxon>Ascomycota</taxon>
        <taxon>Pezizomycotina</taxon>
        <taxon>Eurotiomycetes</taxon>
        <taxon>Chaetothyriomycetidae</taxon>
        <taxon>Chaetothyriales</taxon>
        <taxon>Herpotrichiellaceae</taxon>
        <taxon>Exophiala</taxon>
    </lineage>
</organism>
<dbReference type="InterPro" id="IPR015422">
    <property type="entry name" value="PyrdxlP-dep_Trfase_small"/>
</dbReference>
<dbReference type="FunFam" id="3.40.640.10:FF:000066">
    <property type="entry name" value="Aspartate aminotransferase"/>
    <property type="match status" value="1"/>
</dbReference>
<dbReference type="GO" id="GO:0005829">
    <property type="term" value="C:cytosol"/>
    <property type="evidence" value="ECO:0007669"/>
    <property type="project" value="TreeGrafter"/>
</dbReference>
<keyword evidence="4 7" id="KW-0032">Aminotransferase</keyword>
<evidence type="ECO:0000313" key="9">
    <source>
        <dbReference type="EMBL" id="KAJ8994563.1"/>
    </source>
</evidence>
<comment type="subunit">
    <text evidence="3 7">Homodimer.</text>
</comment>
<dbReference type="Gene3D" id="3.90.1150.10">
    <property type="entry name" value="Aspartate Aminotransferase, domain 1"/>
    <property type="match status" value="1"/>
</dbReference>
<evidence type="ECO:0000256" key="2">
    <source>
        <dbReference type="ARBA" id="ARBA00007441"/>
    </source>
</evidence>
<comment type="miscellaneous">
    <text evidence="7">In eukaryotes there are cytoplasmic, mitochondrial and chloroplastic isozymes.</text>
</comment>
<comment type="caution">
    <text evidence="9">The sequence shown here is derived from an EMBL/GenBank/DDBJ whole genome shotgun (WGS) entry which is preliminary data.</text>
</comment>
<feature type="domain" description="Aminotransferase class I/classII large" evidence="8">
    <location>
        <begin position="35"/>
        <end position="403"/>
    </location>
</feature>
<evidence type="ECO:0000256" key="6">
    <source>
        <dbReference type="ARBA" id="ARBA00022898"/>
    </source>
</evidence>
<keyword evidence="5 7" id="KW-0808">Transferase</keyword>
<dbReference type="InterPro" id="IPR015421">
    <property type="entry name" value="PyrdxlP-dep_Trfase_major"/>
</dbReference>
<evidence type="ECO:0000256" key="1">
    <source>
        <dbReference type="ARBA" id="ARBA00001933"/>
    </source>
</evidence>
<dbReference type="GO" id="GO:0004069">
    <property type="term" value="F:L-aspartate:2-oxoglutarate aminotransferase activity"/>
    <property type="evidence" value="ECO:0007669"/>
    <property type="project" value="UniProtKB-EC"/>
</dbReference>
<dbReference type="PANTHER" id="PTHR11879">
    <property type="entry name" value="ASPARTATE AMINOTRANSFERASE"/>
    <property type="match status" value="1"/>
</dbReference>
<dbReference type="EC" id="2.6.1.1" evidence="7"/>
<dbReference type="NCBIfam" id="NF006719">
    <property type="entry name" value="PRK09257.1"/>
    <property type="match status" value="1"/>
</dbReference>
<protein>
    <recommendedName>
        <fullName evidence="7">Aspartate aminotransferase</fullName>
        <ecNumber evidence="7">2.6.1.1</ecNumber>
    </recommendedName>
</protein>
<comment type="similarity">
    <text evidence="2">Belongs to the class-I pyridoxal-phosphate-dependent aminotransferase family.</text>
</comment>
<reference evidence="9" key="1">
    <citation type="submission" date="2023-01" db="EMBL/GenBank/DDBJ databases">
        <title>Exophiala dermititidis isolated from Cystic Fibrosis Patient.</title>
        <authorList>
            <person name="Kurbessoian T."/>
            <person name="Crocker A."/>
            <person name="Murante D."/>
            <person name="Hogan D.A."/>
            <person name="Stajich J.E."/>
        </authorList>
    </citation>
    <scope>NUCLEOTIDE SEQUENCE</scope>
    <source>
        <strain evidence="9">Ex8</strain>
    </source>
</reference>
<evidence type="ECO:0000256" key="5">
    <source>
        <dbReference type="ARBA" id="ARBA00022679"/>
    </source>
</evidence>
<dbReference type="SUPFAM" id="SSF53383">
    <property type="entry name" value="PLP-dependent transferases"/>
    <property type="match status" value="1"/>
</dbReference>
<dbReference type="PROSITE" id="PS00105">
    <property type="entry name" value="AA_TRANSFER_CLASS_1"/>
    <property type="match status" value="1"/>
</dbReference>
<accession>A0AAN6F0C5</accession>
<evidence type="ECO:0000256" key="4">
    <source>
        <dbReference type="ARBA" id="ARBA00022576"/>
    </source>
</evidence>
<keyword evidence="6" id="KW-0663">Pyridoxal phosphate</keyword>
<dbReference type="InterPro" id="IPR015424">
    <property type="entry name" value="PyrdxlP-dep_Trfase"/>
</dbReference>
<comment type="catalytic activity">
    <reaction evidence="7">
        <text>L-aspartate + 2-oxoglutarate = oxaloacetate + L-glutamate</text>
        <dbReference type="Rhea" id="RHEA:21824"/>
        <dbReference type="ChEBI" id="CHEBI:16452"/>
        <dbReference type="ChEBI" id="CHEBI:16810"/>
        <dbReference type="ChEBI" id="CHEBI:29985"/>
        <dbReference type="ChEBI" id="CHEBI:29991"/>
        <dbReference type="EC" id="2.6.1.1"/>
    </reaction>
</comment>
<dbReference type="InterPro" id="IPR000796">
    <property type="entry name" value="Asp_trans"/>
</dbReference>
<dbReference type="Proteomes" id="UP001161757">
    <property type="component" value="Unassembled WGS sequence"/>
</dbReference>
<dbReference type="PANTHER" id="PTHR11879:SF20">
    <property type="entry name" value="ASPARTATE AMINOTRANSFERASE"/>
    <property type="match status" value="1"/>
</dbReference>
<proteinExistence type="inferred from homology"/>
<dbReference type="EMBL" id="JAJGCB010000002">
    <property type="protein sequence ID" value="KAJ8994563.1"/>
    <property type="molecule type" value="Genomic_DNA"/>
</dbReference>
<dbReference type="InterPro" id="IPR004838">
    <property type="entry name" value="NHTrfase_class1_PyrdxlP-BS"/>
</dbReference>
<gene>
    <name evidence="9" type="ORF">HRR80_001274</name>
</gene>
<dbReference type="AlphaFoldDB" id="A0AAN6F0C5"/>
<dbReference type="Pfam" id="PF00155">
    <property type="entry name" value="Aminotran_1_2"/>
    <property type="match status" value="1"/>
</dbReference>
<dbReference type="GO" id="GO:0006532">
    <property type="term" value="P:aspartate biosynthetic process"/>
    <property type="evidence" value="ECO:0007669"/>
    <property type="project" value="TreeGrafter"/>
</dbReference>
<evidence type="ECO:0000313" key="10">
    <source>
        <dbReference type="Proteomes" id="UP001161757"/>
    </source>
</evidence>
<dbReference type="InterPro" id="IPR004839">
    <property type="entry name" value="Aminotransferase_I/II_large"/>
</dbReference>
<sequence>MGSFTPTSSFSHLDPIPLDAIYSLKETFAADSNENKIILGSGVYRDDASQPWVLPSVQKAEEIVNNLQDPGRYEYLPIPGYAPFYTAARDLLFGGLEGKADRVVSVHTIAGTGANSLGARFLKEATNPSAVWVPDPTWVNHRNIWSLAGVEVKTYPYWNPTKKALDFERLLEVLESEANKGDVIILHACAHNPTGMDPTREQWTAIATLCETKGLFPFFDCAYLGFASGDVDKDAWAVRHFASRGTMELAVAQSFSKNMGLYGERVGALHVLAATADAASKLKGHLARLQRGHISQPPRRGARIAATILTSPSLYQEWLSDLRDMSGRIQDMRRALYDQLLSLGTPGSWEHIRSQIGMFSYTGLTPEQVATIQADSHVYMLKSGRINIAGLTTKNVEYTARAIDAAVRRSPR</sequence>